<dbReference type="PANTHER" id="PTHR43194">
    <property type="entry name" value="HYDROLASE ALPHA/BETA FOLD FAMILY"/>
    <property type="match status" value="1"/>
</dbReference>
<feature type="domain" description="AB hydrolase-1" evidence="1">
    <location>
        <begin position="16"/>
        <end position="91"/>
    </location>
</feature>
<dbReference type="AlphaFoldDB" id="A0A6J4QUB3"/>
<dbReference type="GO" id="GO:0003824">
    <property type="term" value="F:catalytic activity"/>
    <property type="evidence" value="ECO:0007669"/>
    <property type="project" value="UniProtKB-ARBA"/>
</dbReference>
<dbReference type="Pfam" id="PF00561">
    <property type="entry name" value="Abhydrolase_1"/>
    <property type="match status" value="1"/>
</dbReference>
<dbReference type="SUPFAM" id="SSF53474">
    <property type="entry name" value="alpha/beta-Hydrolases"/>
    <property type="match status" value="1"/>
</dbReference>
<dbReference type="InterPro" id="IPR050228">
    <property type="entry name" value="Carboxylesterase_BioH"/>
</dbReference>
<evidence type="ECO:0000259" key="1">
    <source>
        <dbReference type="Pfam" id="PF00561"/>
    </source>
</evidence>
<protein>
    <recommendedName>
        <fullName evidence="1">AB hydrolase-1 domain-containing protein</fullName>
    </recommendedName>
</protein>
<evidence type="ECO:0000313" key="2">
    <source>
        <dbReference type="EMBL" id="CAA9447741.1"/>
    </source>
</evidence>
<reference evidence="2" key="1">
    <citation type="submission" date="2020-02" db="EMBL/GenBank/DDBJ databases">
        <authorList>
            <person name="Meier V. D."/>
        </authorList>
    </citation>
    <scope>NUCLEOTIDE SEQUENCE</scope>
    <source>
        <strain evidence="2">AVDCRST_MAG37</strain>
    </source>
</reference>
<dbReference type="InterPro" id="IPR000073">
    <property type="entry name" value="AB_hydrolase_1"/>
</dbReference>
<accession>A0A6J4QUB3</accession>
<name>A0A6J4QUB3_9ACTN</name>
<dbReference type="InterPro" id="IPR029058">
    <property type="entry name" value="AB_hydrolase_fold"/>
</dbReference>
<organism evidence="2">
    <name type="scientific">uncultured Rubrobacteraceae bacterium</name>
    <dbReference type="NCBI Taxonomy" id="349277"/>
    <lineage>
        <taxon>Bacteria</taxon>
        <taxon>Bacillati</taxon>
        <taxon>Actinomycetota</taxon>
        <taxon>Rubrobacteria</taxon>
        <taxon>Rubrobacterales</taxon>
        <taxon>Rubrobacteraceae</taxon>
        <taxon>environmental samples</taxon>
    </lineage>
</organism>
<gene>
    <name evidence="2" type="ORF">AVDCRST_MAG37-2006</name>
</gene>
<sequence>MDEKAFAVYMEQWRGEIGQKIYLQKDAQLDEGHTAEFEPLLRSMRTPVQILWGERDAWLDPAIAKRLRDLLPNAALELIPDAGHFSMEDDPQKIANALADFFAP</sequence>
<dbReference type="PANTHER" id="PTHR43194:SF5">
    <property type="entry name" value="PIMELOYL-[ACYL-CARRIER PROTEIN] METHYL ESTER ESTERASE"/>
    <property type="match status" value="1"/>
</dbReference>
<dbReference type="EMBL" id="CADCVD010000094">
    <property type="protein sequence ID" value="CAA9447741.1"/>
    <property type="molecule type" value="Genomic_DNA"/>
</dbReference>
<dbReference type="Gene3D" id="3.40.50.1820">
    <property type="entry name" value="alpha/beta hydrolase"/>
    <property type="match status" value="1"/>
</dbReference>
<proteinExistence type="predicted"/>